<dbReference type="GO" id="GO:0003857">
    <property type="term" value="F:(3S)-3-hydroxyacyl-CoA dehydrogenase (NAD+) activity"/>
    <property type="evidence" value="ECO:0007669"/>
    <property type="project" value="UniProtKB-EC"/>
</dbReference>
<feature type="domain" description="3-hydroxyacyl-CoA dehydrogenase C-terminal" evidence="4">
    <location>
        <begin position="225"/>
        <end position="322"/>
    </location>
</feature>
<dbReference type="OrthoDB" id="9771883at2"/>
<dbReference type="Gene3D" id="3.40.50.720">
    <property type="entry name" value="NAD(P)-binding Rossmann-like Domain"/>
    <property type="match status" value="1"/>
</dbReference>
<dbReference type="PANTHER" id="PTHR48075">
    <property type="entry name" value="3-HYDROXYACYL-COA DEHYDROGENASE FAMILY PROTEIN"/>
    <property type="match status" value="1"/>
</dbReference>
<evidence type="ECO:0000256" key="1">
    <source>
        <dbReference type="ARBA" id="ARBA00023002"/>
    </source>
</evidence>
<dbReference type="InterPro" id="IPR045004">
    <property type="entry name" value="ECH_dom"/>
</dbReference>
<dbReference type="InterPro" id="IPR008927">
    <property type="entry name" value="6-PGluconate_DH-like_C_sf"/>
</dbReference>
<dbReference type="Gene3D" id="1.10.1040.50">
    <property type="match status" value="1"/>
</dbReference>
<dbReference type="SUPFAM" id="SSF52096">
    <property type="entry name" value="ClpP/crotonase"/>
    <property type="match status" value="1"/>
</dbReference>
<comment type="catalytic activity">
    <reaction evidence="3">
        <text>a (3S)-3-hydroxyacyl-CoA + NAD(+) = a 3-oxoacyl-CoA + NADH + H(+)</text>
        <dbReference type="Rhea" id="RHEA:22432"/>
        <dbReference type="ChEBI" id="CHEBI:15378"/>
        <dbReference type="ChEBI" id="CHEBI:57318"/>
        <dbReference type="ChEBI" id="CHEBI:57540"/>
        <dbReference type="ChEBI" id="CHEBI:57945"/>
        <dbReference type="ChEBI" id="CHEBI:90726"/>
        <dbReference type="EC" id="1.1.1.35"/>
    </reaction>
</comment>
<feature type="domain" description="Enoyl-CoA hydratase/isomerase" evidence="6">
    <location>
        <begin position="532"/>
        <end position="657"/>
    </location>
</feature>
<dbReference type="PANTHER" id="PTHR48075:SF7">
    <property type="entry name" value="3-HYDROXYACYL-COA DEHYDROGENASE-RELATED"/>
    <property type="match status" value="1"/>
</dbReference>
<dbReference type="Pfam" id="PF00725">
    <property type="entry name" value="3HCDH"/>
    <property type="match status" value="2"/>
</dbReference>
<reference evidence="7 8" key="1">
    <citation type="journal article" date="2018" name="Front. Microbiol.">
        <title>Hydrolytic Capabilities as a Key to Environmental Success: Chitinolytic and Cellulolytic Acidobacteria From Acidic Sub-arctic Soils and Boreal Peatlands.</title>
        <authorList>
            <person name="Belova S.E."/>
            <person name="Ravin N.V."/>
            <person name="Pankratov T.A."/>
            <person name="Rakitin A.L."/>
            <person name="Ivanova A.A."/>
            <person name="Beletsky A.V."/>
            <person name="Mardanov A.V."/>
            <person name="Sinninghe Damste J.S."/>
            <person name="Dedysh S.N."/>
        </authorList>
    </citation>
    <scope>NUCLEOTIDE SEQUENCE [LARGE SCALE GENOMIC DNA]</scope>
    <source>
        <strain evidence="7 8">SBC82</strain>
    </source>
</reference>
<organism evidence="7 8">
    <name type="scientific">Acidisarcina polymorpha</name>
    <dbReference type="NCBI Taxonomy" id="2211140"/>
    <lineage>
        <taxon>Bacteria</taxon>
        <taxon>Pseudomonadati</taxon>
        <taxon>Acidobacteriota</taxon>
        <taxon>Terriglobia</taxon>
        <taxon>Terriglobales</taxon>
        <taxon>Acidobacteriaceae</taxon>
        <taxon>Acidisarcina</taxon>
    </lineage>
</organism>
<dbReference type="KEGG" id="abas:ACPOL_5908"/>
<dbReference type="InterPro" id="IPR029045">
    <property type="entry name" value="ClpP/crotonase-like_dom_sf"/>
</dbReference>
<dbReference type="InterPro" id="IPR006108">
    <property type="entry name" value="3HC_DH_C"/>
</dbReference>
<dbReference type="InterPro" id="IPR036291">
    <property type="entry name" value="NAD(P)-bd_dom_sf"/>
</dbReference>
<dbReference type="Pfam" id="PF02737">
    <property type="entry name" value="3HCDH_N"/>
    <property type="match status" value="1"/>
</dbReference>
<evidence type="ECO:0000256" key="2">
    <source>
        <dbReference type="ARBA" id="ARBA00023027"/>
    </source>
</evidence>
<dbReference type="AlphaFoldDB" id="A0A2Z5G7C3"/>
<name>A0A2Z5G7C3_9BACT</name>
<dbReference type="Gene3D" id="3.90.226.10">
    <property type="entry name" value="2-enoyl-CoA Hydratase, Chain A, domain 1"/>
    <property type="match status" value="1"/>
</dbReference>
<dbReference type="RefSeq" id="WP_114209777.1">
    <property type="nucleotide sequence ID" value="NZ_CP030840.1"/>
</dbReference>
<evidence type="ECO:0000313" key="7">
    <source>
        <dbReference type="EMBL" id="AXC15152.1"/>
    </source>
</evidence>
<dbReference type="SUPFAM" id="SSF51735">
    <property type="entry name" value="NAD(P)-binding Rossmann-fold domains"/>
    <property type="match status" value="1"/>
</dbReference>
<evidence type="ECO:0000259" key="5">
    <source>
        <dbReference type="Pfam" id="PF02737"/>
    </source>
</evidence>
<dbReference type="EMBL" id="CP030840">
    <property type="protein sequence ID" value="AXC15152.1"/>
    <property type="molecule type" value="Genomic_DNA"/>
</dbReference>
<keyword evidence="2" id="KW-0520">NAD</keyword>
<sequence>MSTSGSTVVSPTLSDGGFASWSKRKKDATPLLRRAAVLGAGTMGSRIAAHLANAGLPVILLDIVPADAADSRASRGQLAARALEALLKAKPAAFYEPSVARRITIGNLVDDLGLLSDCDWVIEAVSEDLAVKLGLLSRIASHLDSNAIVTTNTSGLSIAAIAAGMPLKFRERWFGTHFFNPPRHMRLLEIIPTAESDPAAVSAIADFADRRLGKSVVYARDTPNFIANRIGTFAMLTTVRLMQEQDLSIEEVDALTGSAIGWPRTGTFRLADMVGIDVLAHVIRNFNRTRSSDSPALELPGWIETVLGRGWLGDKIGQGFYKKTGKDEQGRDIRLALDWKTLDYHLAGRPKFPSLEMAKNAESLPERLRMLLAGDPRKDKAAAFYRPLLTEIWNYAATCLPEIADNVVSIDRAMRTGFNWELGPFEMWDAVGVRHPGAADTIAFDTSLDTPGSVAQLLKAGFSAWYTDDPTVPSGRRFFDPIAGEMRPVELPKGIASIAHFRAANGIVRHNPGASLVDIGDDVACIELHSKKDAIGDDIVRLITQTLKSESDAVHNFRGFVISGDGTNFSVGANLMQLLLAAQEGEWDEVDLAIRAFQGMTAAIKFCPRPVVVATYGMCLGGGAEISLHAAQRRPHAELYMGLVETGVGLVPGGGGTKEMVLRGLDAATAASGISPVTAPARFAQSSEVLDSLKTRFETIALAKVSTSAAEARTLGLLSSNDMITANRDRVLSDAKQSVIALTEDGYAPPLPRTQIPMAGEAVLATLKLGVHFMREGGYISDHDVIVAHHVANILCGGSLTPGSLVSEQYLLDLERQAFLSLCGERKTLERISFTLKTGKPLRN</sequence>
<evidence type="ECO:0000313" key="8">
    <source>
        <dbReference type="Proteomes" id="UP000253606"/>
    </source>
</evidence>
<dbReference type="InterPro" id="IPR006176">
    <property type="entry name" value="3-OHacyl-CoA_DH_NAD-bd"/>
</dbReference>
<dbReference type="CDD" id="cd06558">
    <property type="entry name" value="crotonase-like"/>
    <property type="match status" value="1"/>
</dbReference>
<dbReference type="Pfam" id="PF16113">
    <property type="entry name" value="ECH_2"/>
    <property type="match status" value="1"/>
</dbReference>
<evidence type="ECO:0000256" key="3">
    <source>
        <dbReference type="ARBA" id="ARBA00049556"/>
    </source>
</evidence>
<accession>A0A2Z5G7C3</accession>
<proteinExistence type="predicted"/>
<keyword evidence="8" id="KW-1185">Reference proteome</keyword>
<dbReference type="GO" id="GO:0006631">
    <property type="term" value="P:fatty acid metabolic process"/>
    <property type="evidence" value="ECO:0007669"/>
    <property type="project" value="InterPro"/>
</dbReference>
<feature type="domain" description="3-hydroxyacyl-CoA dehydrogenase NAD binding" evidence="5">
    <location>
        <begin position="35"/>
        <end position="221"/>
    </location>
</feature>
<evidence type="ECO:0000259" key="4">
    <source>
        <dbReference type="Pfam" id="PF00725"/>
    </source>
</evidence>
<feature type="domain" description="3-hydroxyacyl-CoA dehydrogenase C-terminal" evidence="4">
    <location>
        <begin position="388"/>
        <end position="434"/>
    </location>
</feature>
<keyword evidence="1" id="KW-0560">Oxidoreductase</keyword>
<dbReference type="SUPFAM" id="SSF48179">
    <property type="entry name" value="6-phosphogluconate dehydrogenase C-terminal domain-like"/>
    <property type="match status" value="2"/>
</dbReference>
<dbReference type="GO" id="GO:0070403">
    <property type="term" value="F:NAD+ binding"/>
    <property type="evidence" value="ECO:0007669"/>
    <property type="project" value="InterPro"/>
</dbReference>
<evidence type="ECO:0000259" key="6">
    <source>
        <dbReference type="Pfam" id="PF16113"/>
    </source>
</evidence>
<dbReference type="Proteomes" id="UP000253606">
    <property type="component" value="Chromosome"/>
</dbReference>
<gene>
    <name evidence="7" type="ORF">ACPOL_5908</name>
</gene>
<protein>
    <submittedName>
        <fullName evidence="7">Enoyl-CoA hydratase [isoleucine degradation]</fullName>
    </submittedName>
</protein>